<accession>A0A6P4I7U6</accession>
<sequence>MLSKILRNHLNHLASNHSHRQSSTLLNYHYEPHCHQTHLLQQLKVQRYTSFQRKLVYGCGGGGCGDYHRELHNWDRHSSEHEERRKTIPKLVYLHNPWKYLLTKLNLWKLKWLWDREFRETEFVEGAKQAAVVLTDIIRLQQADRISDFTTPVGFQQITRDMLLSRNDTRLQLVRFQREHLRRAIPMKVATRQNFGRKYAFIDMLFVGLRNTKDFDTATEVVEVNDIIRRMDNELRTPPHVVAVPHRIVFAEIFIRFRRDYTAEARREILANKAAQIQAQARNLPPNLPQDHSKTPASPFLQSAIDAMSLSQDSAKAQPMSLSGRVAPGMDDVGWSVSFYKILTFDVLNYDPNPGRHQHHQSHDKP</sequence>
<evidence type="ECO:0000313" key="2">
    <source>
        <dbReference type="RefSeq" id="XP_017018801.1"/>
    </source>
</evidence>
<dbReference type="AlphaFoldDB" id="A0A6P4I7U6"/>
<proteinExistence type="predicted"/>
<gene>
    <name evidence="2" type="primary">LOC108072251</name>
</gene>
<dbReference type="OrthoDB" id="6361925at2759"/>
<dbReference type="GO" id="GO:0032979">
    <property type="term" value="P:protein insertion into mitochondrial inner membrane from matrix"/>
    <property type="evidence" value="ECO:0007669"/>
    <property type="project" value="TreeGrafter"/>
</dbReference>
<dbReference type="GO" id="GO:0005743">
    <property type="term" value="C:mitochondrial inner membrane"/>
    <property type="evidence" value="ECO:0007669"/>
    <property type="project" value="TreeGrafter"/>
</dbReference>
<dbReference type="Proteomes" id="UP001652661">
    <property type="component" value="Chromosome 2R"/>
</dbReference>
<dbReference type="PANTHER" id="PTHR13333">
    <property type="entry name" value="M-AAA PROTEASE-INTERACTING PROTEIN 1, MITOCHONDRIAL"/>
    <property type="match status" value="1"/>
</dbReference>
<name>A0A6P4I7U6_DROKI</name>
<dbReference type="GO" id="GO:0043022">
    <property type="term" value="F:ribosome binding"/>
    <property type="evidence" value="ECO:0007669"/>
    <property type="project" value="TreeGrafter"/>
</dbReference>
<evidence type="ECO:0000313" key="1">
    <source>
        <dbReference type="Proteomes" id="UP001652661"/>
    </source>
</evidence>
<protein>
    <submittedName>
        <fullName evidence="2">Uncharacterized protein</fullName>
    </submittedName>
</protein>
<dbReference type="PANTHER" id="PTHR13333:SF5">
    <property type="entry name" value="M-AAA PROTEASE-INTERACTING PROTEIN 1, MITOCHONDRIAL"/>
    <property type="match status" value="1"/>
</dbReference>
<organism evidence="1 2">
    <name type="scientific">Drosophila kikkawai</name>
    <name type="common">Fruit fly</name>
    <dbReference type="NCBI Taxonomy" id="30033"/>
    <lineage>
        <taxon>Eukaryota</taxon>
        <taxon>Metazoa</taxon>
        <taxon>Ecdysozoa</taxon>
        <taxon>Arthropoda</taxon>
        <taxon>Hexapoda</taxon>
        <taxon>Insecta</taxon>
        <taxon>Pterygota</taxon>
        <taxon>Neoptera</taxon>
        <taxon>Endopterygota</taxon>
        <taxon>Diptera</taxon>
        <taxon>Brachycera</taxon>
        <taxon>Muscomorpha</taxon>
        <taxon>Ephydroidea</taxon>
        <taxon>Drosophilidae</taxon>
        <taxon>Drosophila</taxon>
        <taxon>Sophophora</taxon>
    </lineage>
</organism>
<reference evidence="1" key="1">
    <citation type="submission" date="2025-05" db="UniProtKB">
        <authorList>
            <consortium name="RefSeq"/>
        </authorList>
    </citation>
    <scope>NUCLEOTIDE SEQUENCE [LARGE SCALE GENOMIC DNA]</scope>
    <source>
        <strain evidence="1">14028-0561.14</strain>
    </source>
</reference>
<dbReference type="GeneID" id="108072251"/>
<dbReference type="RefSeq" id="XP_017018801.1">
    <property type="nucleotide sequence ID" value="XM_017163312.3"/>
</dbReference>
<keyword evidence="1" id="KW-1185">Reference proteome</keyword>
<reference evidence="2" key="2">
    <citation type="submission" date="2025-08" db="UniProtKB">
        <authorList>
            <consortium name="RefSeq"/>
        </authorList>
    </citation>
    <scope>IDENTIFICATION</scope>
    <source>
        <strain evidence="2">14028-0561.14</strain>
        <tissue evidence="2">Whole fly</tissue>
    </source>
</reference>